<protein>
    <submittedName>
        <fullName evidence="2">Helix-turn-helix protein</fullName>
    </submittedName>
</protein>
<dbReference type="OrthoDB" id="9803128at2"/>
<evidence type="ECO:0000313" key="2">
    <source>
        <dbReference type="EMBL" id="PZW22514.1"/>
    </source>
</evidence>
<dbReference type="RefSeq" id="WP_111325680.1">
    <property type="nucleotide sequence ID" value="NZ_BIFX01000002.1"/>
</dbReference>
<dbReference type="Pfam" id="PF01381">
    <property type="entry name" value="HTH_3"/>
    <property type="match status" value="1"/>
</dbReference>
<comment type="caution">
    <text evidence="2">The sequence shown here is derived from an EMBL/GenBank/DDBJ whole genome shotgun (WGS) entry which is preliminary data.</text>
</comment>
<gene>
    <name evidence="2" type="ORF">EI42_05420</name>
</gene>
<name>A0A326U062_THEHA</name>
<dbReference type="Proteomes" id="UP000248806">
    <property type="component" value="Unassembled WGS sequence"/>
</dbReference>
<dbReference type="Gene3D" id="1.10.260.40">
    <property type="entry name" value="lambda repressor-like DNA-binding domains"/>
    <property type="match status" value="1"/>
</dbReference>
<dbReference type="SUPFAM" id="SSF47413">
    <property type="entry name" value="lambda repressor-like DNA-binding domains"/>
    <property type="match status" value="1"/>
</dbReference>
<organism evidence="2 3">
    <name type="scientific">Thermosporothrix hazakensis</name>
    <dbReference type="NCBI Taxonomy" id="644383"/>
    <lineage>
        <taxon>Bacteria</taxon>
        <taxon>Bacillati</taxon>
        <taxon>Chloroflexota</taxon>
        <taxon>Ktedonobacteria</taxon>
        <taxon>Ktedonobacterales</taxon>
        <taxon>Thermosporotrichaceae</taxon>
        <taxon>Thermosporothrix</taxon>
    </lineage>
</organism>
<dbReference type="EMBL" id="QKUF01000032">
    <property type="protein sequence ID" value="PZW22514.1"/>
    <property type="molecule type" value="Genomic_DNA"/>
</dbReference>
<dbReference type="AlphaFoldDB" id="A0A326U062"/>
<dbReference type="GO" id="GO:0003677">
    <property type="term" value="F:DNA binding"/>
    <property type="evidence" value="ECO:0007669"/>
    <property type="project" value="InterPro"/>
</dbReference>
<proteinExistence type="predicted"/>
<evidence type="ECO:0000313" key="3">
    <source>
        <dbReference type="Proteomes" id="UP000248806"/>
    </source>
</evidence>
<accession>A0A326U062</accession>
<keyword evidence="3" id="KW-1185">Reference proteome</keyword>
<dbReference type="PROSITE" id="PS50943">
    <property type="entry name" value="HTH_CROC1"/>
    <property type="match status" value="1"/>
</dbReference>
<evidence type="ECO:0000259" key="1">
    <source>
        <dbReference type="PROSITE" id="PS50943"/>
    </source>
</evidence>
<dbReference type="InterPro" id="IPR001387">
    <property type="entry name" value="Cro/C1-type_HTH"/>
</dbReference>
<dbReference type="CDD" id="cd00093">
    <property type="entry name" value="HTH_XRE"/>
    <property type="match status" value="1"/>
</dbReference>
<reference evidence="2 3" key="1">
    <citation type="submission" date="2018-06" db="EMBL/GenBank/DDBJ databases">
        <title>Genomic Encyclopedia of Archaeal and Bacterial Type Strains, Phase II (KMG-II): from individual species to whole genera.</title>
        <authorList>
            <person name="Goeker M."/>
        </authorList>
    </citation>
    <scope>NUCLEOTIDE SEQUENCE [LARGE SCALE GENOMIC DNA]</scope>
    <source>
        <strain evidence="2 3">ATCC BAA-1881</strain>
    </source>
</reference>
<dbReference type="SMART" id="SM00530">
    <property type="entry name" value="HTH_XRE"/>
    <property type="match status" value="1"/>
</dbReference>
<feature type="domain" description="HTH cro/C1-type" evidence="1">
    <location>
        <begin position="11"/>
        <end position="66"/>
    </location>
</feature>
<sequence>MGRYEELGRIIKKRRLELKYTQGEVAHMLGVSRPYVARMETEGYGLDSVYTRRQLITILGLSPVLLGLAPDDKPTARYIDVEVARHTLHVHREAYFSGGNVGGVEGVRLMIGHLQEFQQNKEIQEVLAQYGMLGLDIAREAYDWQAIREFSDLSLTIIKDLHNPLLEATCRIRLADAYYEHYKFQEANQIISQVKLPDTLPRAALSSVYLCIARTAAAEKKNYWNALDKGLTIARKANDKDDTGWIKPTVEFAHLQAAQAHAHARDPELHDALDIAMHTDARYTRRLAILDTLAARAALLDKQPELAAGALEAALQKAVSIRSMPTLVFIAEIVHALSLTSYGRTIEAKKLKLQCDAALEQFHLTLPAGVFKQP</sequence>
<dbReference type="InterPro" id="IPR010982">
    <property type="entry name" value="Lambda_DNA-bd_dom_sf"/>
</dbReference>